<keyword evidence="2" id="KW-1185">Reference proteome</keyword>
<dbReference type="RefSeq" id="WP_270162870.1">
    <property type="nucleotide sequence ID" value="NZ_CP089391.1"/>
</dbReference>
<protein>
    <submittedName>
        <fullName evidence="1">Uncharacterized protein</fullName>
    </submittedName>
</protein>
<reference evidence="1" key="1">
    <citation type="submission" date="2021-12" db="EMBL/GenBank/DDBJ databases">
        <title>Bradyrhizobium xenonodulans sp. nov.</title>
        <authorList>
            <person name="Claassens R."/>
            <person name="Venter S.N."/>
            <person name="Beukes C.W."/>
            <person name="Stepkowski T."/>
            <person name="Steenkamp E.T."/>
        </authorList>
    </citation>
    <scope>NUCLEOTIDE SEQUENCE</scope>
    <source>
        <strain evidence="1">14AB</strain>
    </source>
</reference>
<gene>
    <name evidence="1" type="ORF">I3J27_32020</name>
</gene>
<organism evidence="1 2">
    <name type="scientific">Bradyrhizobium xenonodulans</name>
    <dbReference type="NCBI Taxonomy" id="2736875"/>
    <lineage>
        <taxon>Bacteria</taxon>
        <taxon>Pseudomonadati</taxon>
        <taxon>Pseudomonadota</taxon>
        <taxon>Alphaproteobacteria</taxon>
        <taxon>Hyphomicrobiales</taxon>
        <taxon>Nitrobacteraceae</taxon>
        <taxon>Bradyrhizobium</taxon>
    </lineage>
</organism>
<name>A0ABY7MGP4_9BRAD</name>
<evidence type="ECO:0000313" key="1">
    <source>
        <dbReference type="EMBL" id="WBL77603.1"/>
    </source>
</evidence>
<dbReference type="EMBL" id="CP089391">
    <property type="protein sequence ID" value="WBL77603.1"/>
    <property type="molecule type" value="Genomic_DNA"/>
</dbReference>
<evidence type="ECO:0000313" key="2">
    <source>
        <dbReference type="Proteomes" id="UP001179614"/>
    </source>
</evidence>
<accession>A0ABY7MGP4</accession>
<dbReference type="Proteomes" id="UP001179614">
    <property type="component" value="Chromosome"/>
</dbReference>
<proteinExistence type="predicted"/>
<sequence>MTLEIDENLIRRDLTPAQRAKLIAKRKAAYEAVHGPAQAVGDRASAARQGRAG</sequence>